<evidence type="ECO:0000256" key="7">
    <source>
        <dbReference type="ARBA" id="ARBA00022918"/>
    </source>
</evidence>
<dbReference type="GO" id="GO:0003676">
    <property type="term" value="F:nucleic acid binding"/>
    <property type="evidence" value="ECO:0007669"/>
    <property type="project" value="InterPro"/>
</dbReference>
<evidence type="ECO:0000256" key="4">
    <source>
        <dbReference type="ARBA" id="ARBA00022801"/>
    </source>
</evidence>
<dbReference type="InterPro" id="IPR039537">
    <property type="entry name" value="Retrotran_Ty1/copia-like"/>
</dbReference>
<evidence type="ECO:0000259" key="10">
    <source>
        <dbReference type="PROSITE" id="PS50994"/>
    </source>
</evidence>
<evidence type="ECO:0000313" key="11">
    <source>
        <dbReference type="EMBL" id="KAE8992407.1"/>
    </source>
</evidence>
<keyword evidence="6" id="KW-0229">DNA integration</keyword>
<proteinExistence type="predicted"/>
<dbReference type="GO" id="GO:0016787">
    <property type="term" value="F:hydrolase activity"/>
    <property type="evidence" value="ECO:0007669"/>
    <property type="project" value="UniProtKB-KW"/>
</dbReference>
<comment type="caution">
    <text evidence="11">The sequence shown here is derived from an EMBL/GenBank/DDBJ whole genome shotgun (WGS) entry which is preliminary data.</text>
</comment>
<dbReference type="Proteomes" id="UP000435112">
    <property type="component" value="Unassembled WGS sequence"/>
</dbReference>
<dbReference type="GO" id="GO:0006310">
    <property type="term" value="P:DNA recombination"/>
    <property type="evidence" value="ECO:0007669"/>
    <property type="project" value="UniProtKB-KW"/>
</dbReference>
<dbReference type="EMBL" id="QXFT01002098">
    <property type="protein sequence ID" value="KAE9303967.1"/>
    <property type="molecule type" value="Genomic_DNA"/>
</dbReference>
<dbReference type="GO" id="GO:0004519">
    <property type="term" value="F:endonuclease activity"/>
    <property type="evidence" value="ECO:0007669"/>
    <property type="project" value="UniProtKB-KW"/>
</dbReference>
<dbReference type="PANTHER" id="PTHR42648">
    <property type="entry name" value="TRANSPOSASE, PUTATIVE-RELATED"/>
    <property type="match status" value="1"/>
</dbReference>
<feature type="domain" description="Integrase catalytic" evidence="10">
    <location>
        <begin position="1"/>
        <end position="99"/>
    </location>
</feature>
<keyword evidence="8" id="KW-0808">Transferase</keyword>
<keyword evidence="1" id="KW-0540">Nuclease</keyword>
<keyword evidence="8" id="KW-0548">Nucleotidyltransferase</keyword>
<reference evidence="11 14" key="1">
    <citation type="submission" date="2018-09" db="EMBL/GenBank/DDBJ databases">
        <title>Genomic investigation of the strawberry pathogen Phytophthora fragariae indicates pathogenicity is determined by transcriptional variation in three key races.</title>
        <authorList>
            <person name="Adams T.M."/>
            <person name="Armitage A.D."/>
            <person name="Sobczyk M.K."/>
            <person name="Bates H.J."/>
            <person name="Dunwell J.M."/>
            <person name="Nellist C.F."/>
            <person name="Harrison R.J."/>
        </authorList>
    </citation>
    <scope>NUCLEOTIDE SEQUENCE [LARGE SCALE GENOMIC DNA]</scope>
    <source>
        <strain evidence="11 14">SCRP324</strain>
        <strain evidence="12 13">SCRP333</strain>
    </source>
</reference>
<dbReference type="GO" id="GO:0003887">
    <property type="term" value="F:DNA-directed DNA polymerase activity"/>
    <property type="evidence" value="ECO:0007669"/>
    <property type="project" value="UniProtKB-KW"/>
</dbReference>
<dbReference type="Proteomes" id="UP000434957">
    <property type="component" value="Unassembled WGS sequence"/>
</dbReference>
<dbReference type="GO" id="GO:0046872">
    <property type="term" value="F:metal ion binding"/>
    <property type="evidence" value="ECO:0007669"/>
    <property type="project" value="UniProtKB-KW"/>
</dbReference>
<accession>A0A6A3JFD9</accession>
<evidence type="ECO:0000313" key="12">
    <source>
        <dbReference type="EMBL" id="KAE9303967.1"/>
    </source>
</evidence>
<keyword evidence="13" id="KW-1185">Reference proteome</keyword>
<dbReference type="GO" id="GO:0015074">
    <property type="term" value="P:DNA integration"/>
    <property type="evidence" value="ECO:0007669"/>
    <property type="project" value="UniProtKB-KW"/>
</dbReference>
<evidence type="ECO:0000256" key="2">
    <source>
        <dbReference type="ARBA" id="ARBA00022723"/>
    </source>
</evidence>
<protein>
    <recommendedName>
        <fullName evidence="10">Integrase catalytic domain-containing protein</fullName>
    </recommendedName>
</protein>
<keyword evidence="4" id="KW-0378">Hydrolase</keyword>
<sequence length="99" mass="11496">MLTFVDDYSKYVVAYFITKKSEVLIKFNTLMNLYENQWGERIKCLLSDNGIDFVNKEMSKGCALNEIVHLKTAPYSPQQNGVAEIMNRTIMEKVQSMLY</sequence>
<evidence type="ECO:0000256" key="5">
    <source>
        <dbReference type="ARBA" id="ARBA00022842"/>
    </source>
</evidence>
<dbReference type="EMBL" id="QXFU01001973">
    <property type="protein sequence ID" value="KAE8992407.1"/>
    <property type="molecule type" value="Genomic_DNA"/>
</dbReference>
<dbReference type="PROSITE" id="PS50994">
    <property type="entry name" value="INTEGRASE"/>
    <property type="match status" value="1"/>
</dbReference>
<dbReference type="Pfam" id="PF00665">
    <property type="entry name" value="rve"/>
    <property type="match status" value="1"/>
</dbReference>
<organism evidence="11 14">
    <name type="scientific">Phytophthora rubi</name>
    <dbReference type="NCBI Taxonomy" id="129364"/>
    <lineage>
        <taxon>Eukaryota</taxon>
        <taxon>Sar</taxon>
        <taxon>Stramenopiles</taxon>
        <taxon>Oomycota</taxon>
        <taxon>Peronosporomycetes</taxon>
        <taxon>Peronosporales</taxon>
        <taxon>Peronosporaceae</taxon>
        <taxon>Phytophthora</taxon>
    </lineage>
</organism>
<keyword evidence="7" id="KW-0695">RNA-directed DNA polymerase</keyword>
<dbReference type="Gene3D" id="3.30.420.10">
    <property type="entry name" value="Ribonuclease H-like superfamily/Ribonuclease H"/>
    <property type="match status" value="1"/>
</dbReference>
<keyword evidence="3" id="KW-0255">Endonuclease</keyword>
<dbReference type="InterPro" id="IPR036397">
    <property type="entry name" value="RNaseH_sf"/>
</dbReference>
<evidence type="ECO:0000313" key="13">
    <source>
        <dbReference type="Proteomes" id="UP000434957"/>
    </source>
</evidence>
<gene>
    <name evidence="11" type="ORF">PR002_g20557</name>
    <name evidence="12" type="ORF">PR003_g21874</name>
</gene>
<name>A0A6A3JFD9_9STRA</name>
<dbReference type="InterPro" id="IPR001584">
    <property type="entry name" value="Integrase_cat-core"/>
</dbReference>
<dbReference type="PANTHER" id="PTHR42648:SF11">
    <property type="entry name" value="TRANSPOSON TY4-P GAG-POL POLYPROTEIN"/>
    <property type="match status" value="1"/>
</dbReference>
<keyword evidence="9" id="KW-0233">DNA recombination</keyword>
<keyword evidence="8" id="KW-0239">DNA-directed DNA polymerase</keyword>
<dbReference type="AlphaFoldDB" id="A0A6A3JFD9"/>
<dbReference type="InterPro" id="IPR012337">
    <property type="entry name" value="RNaseH-like_sf"/>
</dbReference>
<evidence type="ECO:0000256" key="8">
    <source>
        <dbReference type="ARBA" id="ARBA00022932"/>
    </source>
</evidence>
<evidence type="ECO:0000313" key="14">
    <source>
        <dbReference type="Proteomes" id="UP000435112"/>
    </source>
</evidence>
<dbReference type="GO" id="GO:0003964">
    <property type="term" value="F:RNA-directed DNA polymerase activity"/>
    <property type="evidence" value="ECO:0007669"/>
    <property type="project" value="UniProtKB-KW"/>
</dbReference>
<evidence type="ECO:0000256" key="1">
    <source>
        <dbReference type="ARBA" id="ARBA00022722"/>
    </source>
</evidence>
<evidence type="ECO:0000256" key="6">
    <source>
        <dbReference type="ARBA" id="ARBA00022908"/>
    </source>
</evidence>
<evidence type="ECO:0000256" key="9">
    <source>
        <dbReference type="ARBA" id="ARBA00023172"/>
    </source>
</evidence>
<keyword evidence="2" id="KW-0479">Metal-binding</keyword>
<keyword evidence="5" id="KW-0460">Magnesium</keyword>
<dbReference type="SUPFAM" id="SSF53098">
    <property type="entry name" value="Ribonuclease H-like"/>
    <property type="match status" value="1"/>
</dbReference>
<dbReference type="OrthoDB" id="167034at2759"/>
<evidence type="ECO:0000256" key="3">
    <source>
        <dbReference type="ARBA" id="ARBA00022759"/>
    </source>
</evidence>